<dbReference type="Pfam" id="PF00211">
    <property type="entry name" value="Guanylate_cyc"/>
    <property type="match status" value="1"/>
</dbReference>
<dbReference type="AlphaFoldDB" id="A0A8J4AUF4"/>
<keyword evidence="11" id="KW-1185">Reference proteome</keyword>
<dbReference type="PROSITE" id="PS50125">
    <property type="entry name" value="GUANYLATE_CYCLASE_2"/>
    <property type="match status" value="1"/>
</dbReference>
<dbReference type="EMBL" id="BNCO01000005">
    <property type="protein sequence ID" value="GIL47941.1"/>
    <property type="molecule type" value="Genomic_DNA"/>
</dbReference>
<keyword evidence="5 8" id="KW-0472">Membrane</keyword>
<name>A0A8J4AUF4_9CHLO</name>
<dbReference type="InterPro" id="IPR029787">
    <property type="entry name" value="Nucleotide_cyclase"/>
</dbReference>
<dbReference type="Proteomes" id="UP000747399">
    <property type="component" value="Unassembled WGS sequence"/>
</dbReference>
<evidence type="ECO:0000256" key="4">
    <source>
        <dbReference type="ARBA" id="ARBA00022989"/>
    </source>
</evidence>
<accession>A0A8J4AUF4</accession>
<dbReference type="InterPro" id="IPR011009">
    <property type="entry name" value="Kinase-like_dom_sf"/>
</dbReference>
<feature type="non-terminal residue" evidence="10">
    <location>
        <position position="1150"/>
    </location>
</feature>
<evidence type="ECO:0000256" key="3">
    <source>
        <dbReference type="ARBA" id="ARBA00022741"/>
    </source>
</evidence>
<dbReference type="GO" id="GO:0035556">
    <property type="term" value="P:intracellular signal transduction"/>
    <property type="evidence" value="ECO:0007669"/>
    <property type="project" value="InterPro"/>
</dbReference>
<dbReference type="GO" id="GO:0004383">
    <property type="term" value="F:guanylate cyclase activity"/>
    <property type="evidence" value="ECO:0007669"/>
    <property type="project" value="TreeGrafter"/>
</dbReference>
<feature type="region of interest" description="Disordered" evidence="7">
    <location>
        <begin position="597"/>
        <end position="617"/>
    </location>
</feature>
<keyword evidence="4 8" id="KW-1133">Transmembrane helix</keyword>
<evidence type="ECO:0000313" key="10">
    <source>
        <dbReference type="EMBL" id="GIL47941.1"/>
    </source>
</evidence>
<protein>
    <recommendedName>
        <fullName evidence="9">Guanylate cyclase domain-containing protein</fullName>
    </recommendedName>
</protein>
<feature type="domain" description="Guanylate cyclase" evidence="9">
    <location>
        <begin position="937"/>
        <end position="1069"/>
    </location>
</feature>
<dbReference type="GO" id="GO:0001653">
    <property type="term" value="F:peptide receptor activity"/>
    <property type="evidence" value="ECO:0007669"/>
    <property type="project" value="TreeGrafter"/>
</dbReference>
<feature type="transmembrane region" description="Helical" evidence="8">
    <location>
        <begin position="233"/>
        <end position="254"/>
    </location>
</feature>
<dbReference type="InterPro" id="IPR001054">
    <property type="entry name" value="A/G_cyclase"/>
</dbReference>
<sequence>RVASAGADVLIACDSMDRTSLLVHKLHRSSYRLSALWLASSGNVSEFLDYLDGHGEYALTTVQWMPSLPYADPDFGTAAQYSAAFTAAMGQQPSYFSAAATASGYVLLTALQRAISTCSLGNATADVDMADTFMWSEGALPCVDKSQHALNINGSSGTSILRNVLNTLNMDTFYGPIGFNGFRQNIYHPVIGAQVLSGNLVAVLPLDVADKALVMPIPVEPPKAKAWITTPTGISVMTLLFCIAAACMALMFLVCRRRMGQHLHAHSVELLLEDIQVDIQPHINSDGSCEPGEGMYRGTRVKLVVANELLLSSRSQRAWKPESSPLISVIDSSECSGQRQLAAPLRSYALPVAAETKAPAQRSKSAALEDTSVHRTSQGSMRLTVSEGFGLLKQQSERFLRKQIDNVMPRTTVGSSSPTNLAVQNIRTQPMIMSFLLSRRARRQILALVWRAVRLQHPRMCPVLGIVWEWPGLLEGGGKVPVVVRQWHEFDNLDRLLENETVPLSLMTKATIAQGVAEALAYLHAQGPPIIAGPLEASRIIMDKNFNPHLFLRLQNLDPDYINTAVAPADDSRMGKLRALSVFGARPLQFQQSATVPRAAPSAQPLKAVPPAASDPTTSSTAVLPFAVTMPVDDDGPRVHPQLQSIGVGPYQQQQSRITGTSVLSDVEQPAMGTLRPAGLFASQPQYRPSKEQDVYEFGLLLCRIFIVASPEDSGRLRFANIASAAIAAVAATGGDGGGFEGDTSVAGGNAFPSIAAPPVPVLQTVDPEQLDLVIGELHDICPELGNLARACTQPNSGLTFTTIAKALEQVVIPALTGSDGVQRGLRRNPLSIKVYGSIGSGGAGVGSARCGSGPRQEQDLELHSMSSGVGRSGPSQLMQRRSGSVTWHDHVRGVRANHHHQVVASDDLIFDIFPPKVARALQAGETVQPERYECVSIFFSDVVGYTDLCGQLQPGEVMDLVHRLYSRFDDLIRELRLFKVETVGDAYLAVANLRWPQPDDHARLMAQFALSAVRAANSLLVHPERPELGTVHVRVGLHCGPVVGSVVGTLNRRYCLFGDAVNTAARMEHNSMADRINCSAAFAALLRDQWPGGARVISRGILTVKGKGPMETFWVEQEQTTEAASMLGDVKAVAPVTSGASLPAAAEDV</sequence>
<dbReference type="GO" id="GO:0007168">
    <property type="term" value="P:receptor guanylyl cyclase signaling pathway"/>
    <property type="evidence" value="ECO:0007669"/>
    <property type="project" value="TreeGrafter"/>
</dbReference>
<evidence type="ECO:0000256" key="8">
    <source>
        <dbReference type="SAM" id="Phobius"/>
    </source>
</evidence>
<dbReference type="Gene3D" id="3.30.70.1230">
    <property type="entry name" value="Nucleotide cyclase"/>
    <property type="match status" value="1"/>
</dbReference>
<dbReference type="GO" id="GO:0005886">
    <property type="term" value="C:plasma membrane"/>
    <property type="evidence" value="ECO:0007669"/>
    <property type="project" value="TreeGrafter"/>
</dbReference>
<reference evidence="10" key="1">
    <citation type="journal article" date="2021" name="Proc. Natl. Acad. Sci. U.S.A.">
        <title>Three genomes in the algal genus Volvox reveal the fate of a haploid sex-determining region after a transition to homothallism.</title>
        <authorList>
            <person name="Yamamoto K."/>
            <person name="Hamaji T."/>
            <person name="Kawai-Toyooka H."/>
            <person name="Matsuzaki R."/>
            <person name="Takahashi F."/>
            <person name="Nishimura Y."/>
            <person name="Kawachi M."/>
            <person name="Noguchi H."/>
            <person name="Minakuchi Y."/>
            <person name="Umen J.G."/>
            <person name="Toyoda A."/>
            <person name="Nozaki H."/>
        </authorList>
    </citation>
    <scope>NUCLEOTIDE SEQUENCE</scope>
    <source>
        <strain evidence="10">NIES-3780</strain>
    </source>
</reference>
<dbReference type="SUPFAM" id="SSF56112">
    <property type="entry name" value="Protein kinase-like (PK-like)"/>
    <property type="match status" value="1"/>
</dbReference>
<dbReference type="InterPro" id="IPR050401">
    <property type="entry name" value="Cyclic_nucleotide_synthase"/>
</dbReference>
<evidence type="ECO:0000259" key="9">
    <source>
        <dbReference type="PROSITE" id="PS50125"/>
    </source>
</evidence>
<comment type="subcellular location">
    <subcellularLocation>
        <location evidence="1">Membrane</location>
        <topology evidence="1">Single-pass membrane protein</topology>
    </subcellularLocation>
</comment>
<comment type="caution">
    <text evidence="10">The sequence shown here is derived from an EMBL/GenBank/DDBJ whole genome shotgun (WGS) entry which is preliminary data.</text>
</comment>
<dbReference type="CDD" id="cd07302">
    <property type="entry name" value="CHD"/>
    <property type="match status" value="1"/>
</dbReference>
<dbReference type="Gene3D" id="1.10.510.10">
    <property type="entry name" value="Transferase(Phosphotransferase) domain 1"/>
    <property type="match status" value="1"/>
</dbReference>
<keyword evidence="2 8" id="KW-0812">Transmembrane</keyword>
<dbReference type="SUPFAM" id="SSF55073">
    <property type="entry name" value="Nucleotide cyclase"/>
    <property type="match status" value="1"/>
</dbReference>
<evidence type="ECO:0000256" key="6">
    <source>
        <dbReference type="ARBA" id="ARBA00023239"/>
    </source>
</evidence>
<organism evidence="10 11">
    <name type="scientific">Volvox africanus</name>
    <dbReference type="NCBI Taxonomy" id="51714"/>
    <lineage>
        <taxon>Eukaryota</taxon>
        <taxon>Viridiplantae</taxon>
        <taxon>Chlorophyta</taxon>
        <taxon>core chlorophytes</taxon>
        <taxon>Chlorophyceae</taxon>
        <taxon>CS clade</taxon>
        <taxon>Chlamydomonadales</taxon>
        <taxon>Volvocaceae</taxon>
        <taxon>Volvox</taxon>
    </lineage>
</organism>
<evidence type="ECO:0000313" key="11">
    <source>
        <dbReference type="Proteomes" id="UP000747399"/>
    </source>
</evidence>
<dbReference type="SUPFAM" id="SSF53822">
    <property type="entry name" value="Periplasmic binding protein-like I"/>
    <property type="match status" value="1"/>
</dbReference>
<dbReference type="Gene3D" id="3.40.50.2300">
    <property type="match status" value="2"/>
</dbReference>
<keyword evidence="3" id="KW-0547">Nucleotide-binding</keyword>
<dbReference type="SMART" id="SM00044">
    <property type="entry name" value="CYCc"/>
    <property type="match status" value="1"/>
</dbReference>
<evidence type="ECO:0000256" key="5">
    <source>
        <dbReference type="ARBA" id="ARBA00023136"/>
    </source>
</evidence>
<gene>
    <name evidence="10" type="ORF">Vafri_4674</name>
</gene>
<dbReference type="GO" id="GO:0000166">
    <property type="term" value="F:nucleotide binding"/>
    <property type="evidence" value="ECO:0007669"/>
    <property type="project" value="UniProtKB-KW"/>
</dbReference>
<proteinExistence type="predicted"/>
<evidence type="ECO:0000256" key="1">
    <source>
        <dbReference type="ARBA" id="ARBA00004167"/>
    </source>
</evidence>
<evidence type="ECO:0000256" key="2">
    <source>
        <dbReference type="ARBA" id="ARBA00022692"/>
    </source>
</evidence>
<keyword evidence="6" id="KW-0456">Lyase</keyword>
<dbReference type="InterPro" id="IPR028082">
    <property type="entry name" value="Peripla_BP_I"/>
</dbReference>
<dbReference type="GO" id="GO:0004016">
    <property type="term" value="F:adenylate cyclase activity"/>
    <property type="evidence" value="ECO:0007669"/>
    <property type="project" value="TreeGrafter"/>
</dbReference>
<dbReference type="PANTHER" id="PTHR11920:SF335">
    <property type="entry name" value="GUANYLATE CYCLASE"/>
    <property type="match status" value="1"/>
</dbReference>
<dbReference type="PANTHER" id="PTHR11920">
    <property type="entry name" value="GUANYLYL CYCLASE"/>
    <property type="match status" value="1"/>
</dbReference>
<evidence type="ECO:0000256" key="7">
    <source>
        <dbReference type="SAM" id="MobiDB-lite"/>
    </source>
</evidence>